<name>A0A077LZ68_9MICO</name>
<evidence type="ECO:0000313" key="3">
    <source>
        <dbReference type="Proteomes" id="UP000035721"/>
    </source>
</evidence>
<organism evidence="2 3">
    <name type="scientific">Nostocoides japonicum T1-X7</name>
    <dbReference type="NCBI Taxonomy" id="1194083"/>
    <lineage>
        <taxon>Bacteria</taxon>
        <taxon>Bacillati</taxon>
        <taxon>Actinomycetota</taxon>
        <taxon>Actinomycetes</taxon>
        <taxon>Micrococcales</taxon>
        <taxon>Intrasporangiaceae</taxon>
        <taxon>Nostocoides</taxon>
    </lineage>
</organism>
<gene>
    <name evidence="2" type="ORF">BN12_2600008</name>
</gene>
<dbReference type="STRING" id="1194083.BN12_2600008"/>
<accession>A0A077LZ68</accession>
<sequence>MVVRPGSPRPRAAPPCGHPNDPGRATPGLPAVLALSGDPGTRAVAAVLALSGDPGTRAVAAVLALSGDPGTHDFTRQGKSGEAQSSRVTR</sequence>
<keyword evidence="3" id="KW-1185">Reference proteome</keyword>
<feature type="region of interest" description="Disordered" evidence="1">
    <location>
        <begin position="1"/>
        <end position="29"/>
    </location>
</feature>
<feature type="compositionally biased region" description="Pro residues" evidence="1">
    <location>
        <begin position="7"/>
        <end position="17"/>
    </location>
</feature>
<reference evidence="2 3" key="1">
    <citation type="journal article" date="2013" name="ISME J.">
        <title>A metabolic model for members of the genus Tetrasphaera involved in enhanced biological phosphorus removal.</title>
        <authorList>
            <person name="Kristiansen R."/>
            <person name="Nguyen H.T.T."/>
            <person name="Saunders A.M."/>
            <person name="Nielsen J.L."/>
            <person name="Wimmer R."/>
            <person name="Le V.Q."/>
            <person name="McIlroy S.J."/>
            <person name="Petrovski S."/>
            <person name="Seviour R.J."/>
            <person name="Calteau A."/>
            <person name="Nielsen K.L."/>
            <person name="Nielsen P.H."/>
        </authorList>
    </citation>
    <scope>NUCLEOTIDE SEQUENCE [LARGE SCALE GENOMIC DNA]</scope>
    <source>
        <strain evidence="2 3">T1-X7</strain>
    </source>
</reference>
<proteinExistence type="predicted"/>
<evidence type="ECO:0000313" key="2">
    <source>
        <dbReference type="EMBL" id="CCH78177.1"/>
    </source>
</evidence>
<dbReference type="EMBL" id="CAJB01000180">
    <property type="protein sequence ID" value="CCH78177.1"/>
    <property type="molecule type" value="Genomic_DNA"/>
</dbReference>
<protein>
    <submittedName>
        <fullName evidence="2">Uncharacterized protein</fullName>
    </submittedName>
</protein>
<dbReference type="AlphaFoldDB" id="A0A077LZ68"/>
<comment type="caution">
    <text evidence="2">The sequence shown here is derived from an EMBL/GenBank/DDBJ whole genome shotgun (WGS) entry which is preliminary data.</text>
</comment>
<evidence type="ECO:0000256" key="1">
    <source>
        <dbReference type="SAM" id="MobiDB-lite"/>
    </source>
</evidence>
<dbReference type="Proteomes" id="UP000035721">
    <property type="component" value="Unassembled WGS sequence"/>
</dbReference>
<feature type="region of interest" description="Disordered" evidence="1">
    <location>
        <begin position="67"/>
        <end position="90"/>
    </location>
</feature>